<name>A0A1Y3UDP6_9FIRM</name>
<accession>A0A1Y3UDP6</accession>
<dbReference type="PANTHER" id="PTHR37947:SF2">
    <property type="entry name" value="VON WILLEBRAND FACTOR TYPE A"/>
    <property type="match status" value="1"/>
</dbReference>
<feature type="transmembrane region" description="Helical" evidence="2">
    <location>
        <begin position="6"/>
        <end position="25"/>
    </location>
</feature>
<comment type="caution">
    <text evidence="4">The sequence shown here is derived from an EMBL/GenBank/DDBJ whole genome shotgun (WGS) entry which is preliminary data.</text>
</comment>
<organism evidence="4 5">
    <name type="scientific">Anaerotignum lactatifermentans</name>
    <dbReference type="NCBI Taxonomy" id="160404"/>
    <lineage>
        <taxon>Bacteria</taxon>
        <taxon>Bacillati</taxon>
        <taxon>Bacillota</taxon>
        <taxon>Clostridia</taxon>
        <taxon>Lachnospirales</taxon>
        <taxon>Anaerotignaceae</taxon>
        <taxon>Anaerotignum</taxon>
    </lineage>
</organism>
<dbReference type="SMART" id="SM00327">
    <property type="entry name" value="VWA"/>
    <property type="match status" value="2"/>
</dbReference>
<dbReference type="InterPro" id="IPR029062">
    <property type="entry name" value="Class_I_gatase-like"/>
</dbReference>
<dbReference type="Gene3D" id="3.40.50.410">
    <property type="entry name" value="von Willebrand factor, type A domain"/>
    <property type="match status" value="2"/>
</dbReference>
<keyword evidence="2" id="KW-0472">Membrane</keyword>
<gene>
    <name evidence="4" type="ORF">B5G26_02755</name>
</gene>
<dbReference type="RefSeq" id="WP_087988623.1">
    <property type="nucleotide sequence ID" value="NZ_NFHM01000002.1"/>
</dbReference>
<reference evidence="5" key="1">
    <citation type="submission" date="2017-04" db="EMBL/GenBank/DDBJ databases">
        <title>Function of individual gut microbiota members based on whole genome sequencing of pure cultures obtained from chicken caecum.</title>
        <authorList>
            <person name="Medvecky M."/>
            <person name="Cejkova D."/>
            <person name="Polansky O."/>
            <person name="Karasova D."/>
            <person name="Kubasova T."/>
            <person name="Cizek A."/>
            <person name="Rychlik I."/>
        </authorList>
    </citation>
    <scope>NUCLEOTIDE SEQUENCE [LARGE SCALE GENOMIC DNA]</scope>
    <source>
        <strain evidence="5">An75</strain>
    </source>
</reference>
<keyword evidence="2" id="KW-1133">Transmembrane helix</keyword>
<feature type="compositionally biased region" description="Basic and acidic residues" evidence="1">
    <location>
        <begin position="897"/>
        <end position="907"/>
    </location>
</feature>
<sequence>MNIDWQQPYWLILLIPVMAVILFFAKGGQFASPFRKKVHTIMRAVLCFVLILAMANPTLLMTANTTTTVFAVDRSASVEKTEGVVQAFLQEAQQAKENRDQLGLVSFGKRAGVELTPDKDTDVTAGFLSLVDKGGSSLENALRLSASLLPEGTAKRIVLLSDGNETEGNALQQARALAAQGITVDVYPLVSEEQPEVQLTKLELAEVININSRYELALQIDANIDTTAQVRLYKGNTLIADESAEIHKGETRMVFSDITTTGGGVTYRAEITPAQDTMGENNRVYAYTYIEDIPRILLVEQDDSGREWESMLSGQVAVQKVTAGSAPTAMEQLGAYDGVILADVSAENLPDGFLTALETYVRTTGGGLLVSGGENAFALGGYQNTPLEEMLPVDMDLKTEGQNSDLTMIMVIDRSGSMMDGNYGVSRIDMAKEAAIRSLDHFQQGDRVGVVAFDSFPEWVMEPCNVTENKDALTNAIGSIQADGGTSILPALKMAVDAMKEENTKQKHILLLTDGQAEQSGYDSVLTEMRQRNITLSTVAVGGSADTQLLQRLAENGNGRYYFTDEFTDLPEIFAKETILAGKEFINNRTFYPEQQDASAILSGIDAVTELDGYISTTAKARADKVLISDKEEPILATWQYGLGRTVAWTSDVHGQWTEKWLASDSGVKILRNAVSWMMKNNAMTDMTLTAEAGEEDSVLRLTMPFSEDVSQVQVTVVSSDNETETVQMQSTAPGIYEGVFSSAKEGAYLAAVQVAEKDGTTTNSNTGFYLSYPKEYDMTTRENGNQLLQQIAESTGGRVLTSGSEVFAADAAQSVKHQSMQNPLLILGVFLLLLDIFLRRFPTVLQRAEGALAVRKDRKQEKQVKNAEKPAKSTAKQVEKEQPPQKKEQKTMPAEKPADTPEEHKNTTQRLLDAKKRRGK</sequence>
<evidence type="ECO:0000256" key="1">
    <source>
        <dbReference type="SAM" id="MobiDB-lite"/>
    </source>
</evidence>
<dbReference type="InterPro" id="IPR036465">
    <property type="entry name" value="vWFA_dom_sf"/>
</dbReference>
<evidence type="ECO:0000259" key="3">
    <source>
        <dbReference type="PROSITE" id="PS50234"/>
    </source>
</evidence>
<dbReference type="Gene3D" id="3.40.50.880">
    <property type="match status" value="1"/>
</dbReference>
<evidence type="ECO:0000313" key="5">
    <source>
        <dbReference type="Proteomes" id="UP000195455"/>
    </source>
</evidence>
<dbReference type="PANTHER" id="PTHR37947">
    <property type="entry name" value="BLL2462 PROTEIN"/>
    <property type="match status" value="1"/>
</dbReference>
<dbReference type="CDD" id="cd00198">
    <property type="entry name" value="vWFA"/>
    <property type="match status" value="2"/>
</dbReference>
<dbReference type="InterPro" id="IPR002035">
    <property type="entry name" value="VWF_A"/>
</dbReference>
<keyword evidence="2" id="KW-0812">Transmembrane</keyword>
<evidence type="ECO:0000313" key="4">
    <source>
        <dbReference type="EMBL" id="OUN45217.1"/>
    </source>
</evidence>
<dbReference type="Pfam" id="PF13519">
    <property type="entry name" value="VWA_2"/>
    <property type="match status" value="2"/>
</dbReference>
<dbReference type="Proteomes" id="UP000195455">
    <property type="component" value="Unassembled WGS sequence"/>
</dbReference>
<dbReference type="AlphaFoldDB" id="A0A1Y3UDP6"/>
<protein>
    <recommendedName>
        <fullName evidence="3">VWFA domain-containing protein</fullName>
    </recommendedName>
</protein>
<dbReference type="EMBL" id="NFHM01000002">
    <property type="protein sequence ID" value="OUN45217.1"/>
    <property type="molecule type" value="Genomic_DNA"/>
</dbReference>
<evidence type="ECO:0000256" key="2">
    <source>
        <dbReference type="SAM" id="Phobius"/>
    </source>
</evidence>
<dbReference type="SUPFAM" id="SSF52317">
    <property type="entry name" value="Class I glutamine amidotransferase-like"/>
    <property type="match status" value="1"/>
</dbReference>
<feature type="region of interest" description="Disordered" evidence="1">
    <location>
        <begin position="855"/>
        <end position="921"/>
    </location>
</feature>
<feature type="transmembrane region" description="Helical" evidence="2">
    <location>
        <begin position="45"/>
        <end position="63"/>
    </location>
</feature>
<dbReference type="SUPFAM" id="SSF53300">
    <property type="entry name" value="vWA-like"/>
    <property type="match status" value="2"/>
</dbReference>
<feature type="domain" description="VWFA" evidence="3">
    <location>
        <begin position="407"/>
        <end position="579"/>
    </location>
</feature>
<feature type="compositionally biased region" description="Basic and acidic residues" evidence="1">
    <location>
        <begin position="855"/>
        <end position="891"/>
    </location>
</feature>
<dbReference type="PROSITE" id="PS50234">
    <property type="entry name" value="VWFA"/>
    <property type="match status" value="1"/>
</dbReference>
<proteinExistence type="predicted"/>